<evidence type="ECO:0000256" key="2">
    <source>
        <dbReference type="ARBA" id="ARBA00010992"/>
    </source>
</evidence>
<dbReference type="RefSeq" id="XP_025525603.1">
    <property type="nucleotide sequence ID" value="XM_025675215.1"/>
</dbReference>
<dbReference type="Gene3D" id="1.20.1250.20">
    <property type="entry name" value="MFS general substrate transporter like domains"/>
    <property type="match status" value="1"/>
</dbReference>
<feature type="transmembrane region" description="Helical" evidence="8">
    <location>
        <begin position="200"/>
        <end position="217"/>
    </location>
</feature>
<feature type="transmembrane region" description="Helical" evidence="8">
    <location>
        <begin position="24"/>
        <end position="41"/>
    </location>
</feature>
<dbReference type="InterPro" id="IPR050360">
    <property type="entry name" value="MFS_Sugar_Transporters"/>
</dbReference>
<evidence type="ECO:0000256" key="5">
    <source>
        <dbReference type="ARBA" id="ARBA00022989"/>
    </source>
</evidence>
<sequence>MGAAGGGFDKSAFQKVPKAARKPYIWLAVIWASYCGGLHGFNTSNISGAMSLAPFVRDFGWTNSTDSQISNDSGWAVSSMLLGQTAGVIFSGPFGERYGRKPVILSAAILYTIGAVLMAANFGSFAQLLAGRVLSGLGSGLGMTVGPVYISEVAPQELRGMMTTFYNINIMAGVAGSYWINYASLEVLPPDSSWQWRATLTLQLIPSLALFLGYPFFPESPRYLFMRGETTAARNSLRRLRGGLSEADPYLHAELTDLHLLPQSESNSKGGLAAIKHLITESLHDRPTAHLLTFVLLIQTFFIMSGGNSITYYAPTILKSIGLSSQQRLLFTAVYGLIKLLTIFLYAFLLTDRYGRRPLLLIGSTICTACLLYLCIFLGVADISARGSPSAAAWLAIVAICLFAVGYGVGWAPVFSLTASEICPTRLRGPVVAVAFTYQNLLNFGITRGFPNMVREMHSWGPFALFAACTALATGWVWVAFPECKGRSMEGCREVFVGVRWYQTGFVGVDALEAEGRGEVVHLGDAPITSQGE</sequence>
<keyword evidence="3 7" id="KW-0813">Transport</keyword>
<dbReference type="AlphaFoldDB" id="A0A8T8WWN5"/>
<dbReference type="PROSITE" id="PS50850">
    <property type="entry name" value="MFS"/>
    <property type="match status" value="1"/>
</dbReference>
<evidence type="ECO:0000313" key="10">
    <source>
        <dbReference type="EMBL" id="RAH79709.1"/>
    </source>
</evidence>
<evidence type="ECO:0000256" key="7">
    <source>
        <dbReference type="RuleBase" id="RU003346"/>
    </source>
</evidence>
<dbReference type="PANTHER" id="PTHR48022">
    <property type="entry name" value="PLASTIDIC GLUCOSE TRANSPORTER 4"/>
    <property type="match status" value="1"/>
</dbReference>
<dbReference type="OrthoDB" id="5296287at2759"/>
<keyword evidence="10" id="KW-0762">Sugar transport</keyword>
<feature type="transmembrane region" description="Helical" evidence="8">
    <location>
        <begin position="329"/>
        <end position="350"/>
    </location>
</feature>
<feature type="transmembrane region" description="Helical" evidence="8">
    <location>
        <begin position="392"/>
        <end position="415"/>
    </location>
</feature>
<feature type="transmembrane region" description="Helical" evidence="8">
    <location>
        <begin position="162"/>
        <end position="180"/>
    </location>
</feature>
<dbReference type="EMBL" id="KZ824811">
    <property type="protein sequence ID" value="RAH79709.1"/>
    <property type="molecule type" value="Genomic_DNA"/>
</dbReference>
<keyword evidence="4 8" id="KW-0812">Transmembrane</keyword>
<dbReference type="PANTHER" id="PTHR48022:SF23">
    <property type="entry name" value="MAJOR FACILITATOR SUPERFAMILY (MFS) PROFILE DOMAIN-CONTAINING PROTEIN"/>
    <property type="match status" value="1"/>
</dbReference>
<keyword evidence="5 8" id="KW-1133">Transmembrane helix</keyword>
<evidence type="ECO:0000256" key="6">
    <source>
        <dbReference type="ARBA" id="ARBA00023136"/>
    </source>
</evidence>
<reference evidence="10 11" key="1">
    <citation type="submission" date="2018-02" db="EMBL/GenBank/DDBJ databases">
        <title>The genomes of Aspergillus section Nigri reveals drivers in fungal speciation.</title>
        <authorList>
            <consortium name="DOE Joint Genome Institute"/>
            <person name="Vesth T.C."/>
            <person name="Nybo J."/>
            <person name="Theobald S."/>
            <person name="Brandl J."/>
            <person name="Frisvad J.C."/>
            <person name="Nielsen K.F."/>
            <person name="Lyhne E.K."/>
            <person name="Kogle M.E."/>
            <person name="Kuo A."/>
            <person name="Riley R."/>
            <person name="Clum A."/>
            <person name="Nolan M."/>
            <person name="Lipzen A."/>
            <person name="Salamov A."/>
            <person name="Henrissat B."/>
            <person name="Wiebenga A."/>
            <person name="De vries R.P."/>
            <person name="Grigoriev I.V."/>
            <person name="Mortensen U.H."/>
            <person name="Andersen M.R."/>
            <person name="Baker S.E."/>
        </authorList>
    </citation>
    <scope>NUCLEOTIDE SEQUENCE [LARGE SCALE GENOMIC DNA]</scope>
    <source>
        <strain evidence="10 11">CBS 114.51</strain>
    </source>
</reference>
<feature type="transmembrane region" description="Helical" evidence="8">
    <location>
        <begin position="129"/>
        <end position="150"/>
    </location>
</feature>
<dbReference type="GeneID" id="37178907"/>
<dbReference type="SUPFAM" id="SSF103473">
    <property type="entry name" value="MFS general substrate transporter"/>
    <property type="match status" value="1"/>
</dbReference>
<feature type="transmembrane region" description="Helical" evidence="8">
    <location>
        <begin position="291"/>
        <end position="314"/>
    </location>
</feature>
<keyword evidence="6 8" id="KW-0472">Membrane</keyword>
<proteinExistence type="inferred from homology"/>
<dbReference type="InterPro" id="IPR020846">
    <property type="entry name" value="MFS_dom"/>
</dbReference>
<dbReference type="InterPro" id="IPR005828">
    <property type="entry name" value="MFS_sugar_transport-like"/>
</dbReference>
<evidence type="ECO:0000259" key="9">
    <source>
        <dbReference type="PROSITE" id="PS50850"/>
    </source>
</evidence>
<dbReference type="GO" id="GO:0005351">
    <property type="term" value="F:carbohydrate:proton symporter activity"/>
    <property type="evidence" value="ECO:0007669"/>
    <property type="project" value="TreeGrafter"/>
</dbReference>
<evidence type="ECO:0000313" key="11">
    <source>
        <dbReference type="Proteomes" id="UP000249497"/>
    </source>
</evidence>
<keyword evidence="11" id="KW-1185">Reference proteome</keyword>
<evidence type="ECO:0000256" key="3">
    <source>
        <dbReference type="ARBA" id="ARBA00022448"/>
    </source>
</evidence>
<evidence type="ECO:0000256" key="4">
    <source>
        <dbReference type="ARBA" id="ARBA00022692"/>
    </source>
</evidence>
<feature type="domain" description="Major facilitator superfamily (MFS) profile" evidence="9">
    <location>
        <begin position="28"/>
        <end position="485"/>
    </location>
</feature>
<feature type="transmembrane region" description="Helical" evidence="8">
    <location>
        <begin position="103"/>
        <end position="123"/>
    </location>
</feature>
<gene>
    <name evidence="10" type="ORF">BO86DRAFT_420563</name>
</gene>
<dbReference type="InterPro" id="IPR003663">
    <property type="entry name" value="Sugar/inositol_transpt"/>
</dbReference>
<dbReference type="PRINTS" id="PR00171">
    <property type="entry name" value="SUGRTRNSPORT"/>
</dbReference>
<evidence type="ECO:0000256" key="1">
    <source>
        <dbReference type="ARBA" id="ARBA00004141"/>
    </source>
</evidence>
<accession>A0A8T8WWN5</accession>
<feature type="transmembrane region" description="Helical" evidence="8">
    <location>
        <begin position="359"/>
        <end position="380"/>
    </location>
</feature>
<comment type="similarity">
    <text evidence="2 7">Belongs to the major facilitator superfamily. Sugar transporter (TC 2.A.1.1) family.</text>
</comment>
<dbReference type="Pfam" id="PF00083">
    <property type="entry name" value="Sugar_tr"/>
    <property type="match status" value="1"/>
</dbReference>
<dbReference type="PROSITE" id="PS00217">
    <property type="entry name" value="SUGAR_TRANSPORT_2"/>
    <property type="match status" value="1"/>
</dbReference>
<dbReference type="InterPro" id="IPR005829">
    <property type="entry name" value="Sugar_transporter_CS"/>
</dbReference>
<feature type="transmembrane region" description="Helical" evidence="8">
    <location>
        <begin position="427"/>
        <end position="447"/>
    </location>
</feature>
<dbReference type="NCBIfam" id="TIGR00879">
    <property type="entry name" value="SP"/>
    <property type="match status" value="1"/>
</dbReference>
<dbReference type="InterPro" id="IPR036259">
    <property type="entry name" value="MFS_trans_sf"/>
</dbReference>
<evidence type="ECO:0000256" key="8">
    <source>
        <dbReference type="SAM" id="Phobius"/>
    </source>
</evidence>
<name>A0A8T8WWN5_ASPJA</name>
<feature type="transmembrane region" description="Helical" evidence="8">
    <location>
        <begin position="73"/>
        <end position="91"/>
    </location>
</feature>
<dbReference type="Proteomes" id="UP000249497">
    <property type="component" value="Unassembled WGS sequence"/>
</dbReference>
<organism evidence="10 11">
    <name type="scientific">Aspergillus japonicus CBS 114.51</name>
    <dbReference type="NCBI Taxonomy" id="1448312"/>
    <lineage>
        <taxon>Eukaryota</taxon>
        <taxon>Fungi</taxon>
        <taxon>Dikarya</taxon>
        <taxon>Ascomycota</taxon>
        <taxon>Pezizomycotina</taxon>
        <taxon>Eurotiomycetes</taxon>
        <taxon>Eurotiomycetidae</taxon>
        <taxon>Eurotiales</taxon>
        <taxon>Aspergillaceae</taxon>
        <taxon>Aspergillus</taxon>
        <taxon>Aspergillus subgen. Circumdati</taxon>
    </lineage>
</organism>
<feature type="transmembrane region" description="Helical" evidence="8">
    <location>
        <begin position="459"/>
        <end position="481"/>
    </location>
</feature>
<comment type="subcellular location">
    <subcellularLocation>
        <location evidence="1">Membrane</location>
        <topology evidence="1">Multi-pass membrane protein</topology>
    </subcellularLocation>
</comment>
<protein>
    <submittedName>
        <fullName evidence="10">Putative sugar transporter</fullName>
    </submittedName>
</protein>
<dbReference type="GO" id="GO:0016020">
    <property type="term" value="C:membrane"/>
    <property type="evidence" value="ECO:0007669"/>
    <property type="project" value="UniProtKB-SubCell"/>
</dbReference>